<evidence type="ECO:0000313" key="2">
    <source>
        <dbReference type="Proteomes" id="UP000318102"/>
    </source>
</evidence>
<organism evidence="1 2">
    <name type="scientific">Paenibacillus agilis</name>
    <dbReference type="NCBI Taxonomy" id="3020863"/>
    <lineage>
        <taxon>Bacteria</taxon>
        <taxon>Bacillati</taxon>
        <taxon>Bacillota</taxon>
        <taxon>Bacilli</taxon>
        <taxon>Bacillales</taxon>
        <taxon>Paenibacillaceae</taxon>
        <taxon>Paenibacillus</taxon>
    </lineage>
</organism>
<evidence type="ECO:0000313" key="1">
    <source>
        <dbReference type="EMBL" id="TVX85564.1"/>
    </source>
</evidence>
<comment type="caution">
    <text evidence="1">The sequence shown here is derived from an EMBL/GenBank/DDBJ whole genome shotgun (WGS) entry which is preliminary data.</text>
</comment>
<reference evidence="1 2" key="1">
    <citation type="submission" date="2019-07" db="EMBL/GenBank/DDBJ databases">
        <authorList>
            <person name="Kim J."/>
        </authorList>
    </citation>
    <scope>NUCLEOTIDE SEQUENCE [LARGE SCALE GENOMIC DNA]</scope>
    <source>
        <strain evidence="1 2">N4</strain>
    </source>
</reference>
<dbReference type="AlphaFoldDB" id="A0A559ID52"/>
<gene>
    <name evidence="1" type="ORF">FPZ44_24725</name>
</gene>
<name>A0A559ID52_9BACL</name>
<dbReference type="Proteomes" id="UP000318102">
    <property type="component" value="Unassembled WGS sequence"/>
</dbReference>
<dbReference type="EMBL" id="VNJK01000007">
    <property type="protein sequence ID" value="TVX85564.1"/>
    <property type="molecule type" value="Genomic_DNA"/>
</dbReference>
<dbReference type="OrthoDB" id="2971046at2"/>
<protein>
    <recommendedName>
        <fullName evidence="3">Potential DNA-binding domain-containing protein</fullName>
    </recommendedName>
</protein>
<keyword evidence="2" id="KW-1185">Reference proteome</keyword>
<dbReference type="RefSeq" id="WP_144995057.1">
    <property type="nucleotide sequence ID" value="NZ_VNJK01000007.1"/>
</dbReference>
<sequence length="158" mass="18115">MKYKKQMTSSEFLDNKQLNKLFRSPKRFSTLLFEMSKVLQGDTSNKEKLSILSEISNIAMETLCHICLLDDGDEQPTNVKGLCKKHYYEHRKQFVKTERKYPLICSIPGCEDDHSAKGYCGLHYSRVVKQGLNPFDLKAMHAPKRTYGKSNGSTTSKL</sequence>
<evidence type="ECO:0008006" key="3">
    <source>
        <dbReference type="Google" id="ProtNLM"/>
    </source>
</evidence>
<accession>A0A559ID52</accession>
<proteinExistence type="predicted"/>